<evidence type="ECO:0000313" key="1">
    <source>
        <dbReference type="EMBL" id="DAF93650.1"/>
    </source>
</evidence>
<dbReference type="EMBL" id="BK016086">
    <property type="protein sequence ID" value="DAF93650.1"/>
    <property type="molecule type" value="Genomic_DNA"/>
</dbReference>
<accession>A0A8S5UGX8</accession>
<organism evidence="1">
    <name type="scientific">Myoviridae sp. ctshb19</name>
    <dbReference type="NCBI Taxonomy" id="2825194"/>
    <lineage>
        <taxon>Viruses</taxon>
        <taxon>Duplodnaviria</taxon>
        <taxon>Heunggongvirae</taxon>
        <taxon>Uroviricota</taxon>
        <taxon>Caudoviricetes</taxon>
    </lineage>
</organism>
<reference evidence="1" key="1">
    <citation type="journal article" date="2021" name="Proc. Natl. Acad. Sci. U.S.A.">
        <title>A Catalog of Tens of Thousands of Viruses from Human Metagenomes Reveals Hidden Associations with Chronic Diseases.</title>
        <authorList>
            <person name="Tisza M.J."/>
            <person name="Buck C.B."/>
        </authorList>
    </citation>
    <scope>NUCLEOTIDE SEQUENCE</scope>
    <source>
        <strain evidence="1">Ctshb19</strain>
    </source>
</reference>
<protein>
    <submittedName>
        <fullName evidence="1">Uncharacterized protein</fullName>
    </submittedName>
</protein>
<sequence length="185" mass="21352">MIYVNDIQWKLAQHAARYFTDIGVLSQAEKIKHFALVVGRICTDYRIEGPGPFSNHGFDLFYYNTMFANYMNTSVGGMETMEENVEAFGMGIDHMLTSVDLIIQMGQFCKIAEATDHMEPMNFRVEVTKVIEALSNIAWRMMRTEGEGANVSQNFEAYMLRKERKMHLFDERGTFNLESDEYLPV</sequence>
<name>A0A8S5UGX8_9CAUD</name>
<proteinExistence type="predicted"/>